<keyword evidence="3" id="KW-1003">Cell membrane</keyword>
<comment type="subcellular location">
    <subcellularLocation>
        <location evidence="1">Cell envelope</location>
    </subcellularLocation>
</comment>
<protein>
    <submittedName>
        <fullName evidence="6">Uncharacterized protein DUF1396</fullName>
    </submittedName>
</protein>
<feature type="compositionally biased region" description="Acidic residues" evidence="4">
    <location>
        <begin position="43"/>
        <end position="65"/>
    </location>
</feature>
<dbReference type="GO" id="GO:0030313">
    <property type="term" value="C:cell envelope"/>
    <property type="evidence" value="ECO:0007669"/>
    <property type="project" value="UniProtKB-SubCell"/>
</dbReference>
<accession>A0A542YVF3</accession>
<feature type="chain" id="PRO_5021925437" evidence="5">
    <location>
        <begin position="30"/>
        <end position="311"/>
    </location>
</feature>
<dbReference type="Proteomes" id="UP000319516">
    <property type="component" value="Unassembled WGS sequence"/>
</dbReference>
<keyword evidence="3" id="KW-0472">Membrane</keyword>
<name>A0A542YVF3_9MICO</name>
<dbReference type="Gene3D" id="2.50.20.20">
    <property type="match status" value="1"/>
</dbReference>
<keyword evidence="5" id="KW-0732">Signal</keyword>
<evidence type="ECO:0000313" key="7">
    <source>
        <dbReference type="Proteomes" id="UP000319516"/>
    </source>
</evidence>
<dbReference type="AlphaFoldDB" id="A0A542YVF3"/>
<proteinExistence type="inferred from homology"/>
<dbReference type="EMBL" id="VFOP01000001">
    <property type="protein sequence ID" value="TQL52066.1"/>
    <property type="molecule type" value="Genomic_DNA"/>
</dbReference>
<dbReference type="Pfam" id="PF07161">
    <property type="entry name" value="LppX_LprAFG"/>
    <property type="match status" value="1"/>
</dbReference>
<organism evidence="6 7">
    <name type="scientific">Ornithinicoccus hortensis</name>
    <dbReference type="NCBI Taxonomy" id="82346"/>
    <lineage>
        <taxon>Bacteria</taxon>
        <taxon>Bacillati</taxon>
        <taxon>Actinomycetota</taxon>
        <taxon>Actinomycetes</taxon>
        <taxon>Micrococcales</taxon>
        <taxon>Intrasporangiaceae</taxon>
        <taxon>Ornithinicoccus</taxon>
    </lineage>
</organism>
<evidence type="ECO:0000256" key="2">
    <source>
        <dbReference type="ARBA" id="ARBA00009194"/>
    </source>
</evidence>
<dbReference type="InterPro" id="IPR029046">
    <property type="entry name" value="LolA/LolB/LppX"/>
</dbReference>
<comment type="caution">
    <text evidence="6">The sequence shown here is derived from an EMBL/GenBank/DDBJ whole genome shotgun (WGS) entry which is preliminary data.</text>
</comment>
<feature type="compositionally biased region" description="Acidic residues" evidence="4">
    <location>
        <begin position="73"/>
        <end position="90"/>
    </location>
</feature>
<dbReference type="OrthoDB" id="3781094at2"/>
<sequence>MKLLTKTRTSGLAVAGLALVLAGCGDSDAPEVVEPSQSQGSDEGADEPVDEGDTGDETGDEDGGDTGDTGGDTGEETGDEDGGDTGDSGDEGGTAAGSDVDKDEFMARLKAPGNDVLGSFAFDMSMEGQGQNITMTGQADMRGNSPAMEATMEIAELGQVHMIMLDGSMYMSIPEMTGEGKYIRMGPEELALGGGEDPTSAIDMESTWDAWDEGTTSITLVGTEQIEGESMEHYTLNVDTAAAMEASGQESVAGMPDTIAYDVWVDDNDLMRKVAFDMADVKTEMTINSWGEDVDVQAPAESDLMEMPGGR</sequence>
<evidence type="ECO:0000313" key="6">
    <source>
        <dbReference type="EMBL" id="TQL52066.1"/>
    </source>
</evidence>
<dbReference type="RefSeq" id="WP_141785985.1">
    <property type="nucleotide sequence ID" value="NZ_BAAAIK010000001.1"/>
</dbReference>
<dbReference type="InterPro" id="IPR009830">
    <property type="entry name" value="LppX/LprAFG"/>
</dbReference>
<evidence type="ECO:0000256" key="3">
    <source>
        <dbReference type="ARBA" id="ARBA00022475"/>
    </source>
</evidence>
<comment type="similarity">
    <text evidence="2">Belongs to the LppX/LprAFG lipoprotein family.</text>
</comment>
<evidence type="ECO:0000256" key="5">
    <source>
        <dbReference type="SAM" id="SignalP"/>
    </source>
</evidence>
<gene>
    <name evidence="6" type="ORF">FB467_3235</name>
</gene>
<dbReference type="PROSITE" id="PS51257">
    <property type="entry name" value="PROKAR_LIPOPROTEIN"/>
    <property type="match status" value="1"/>
</dbReference>
<reference evidence="6 7" key="1">
    <citation type="submission" date="2019-06" db="EMBL/GenBank/DDBJ databases">
        <title>Sequencing the genomes of 1000 actinobacteria strains.</title>
        <authorList>
            <person name="Klenk H.-P."/>
        </authorList>
    </citation>
    <scope>NUCLEOTIDE SEQUENCE [LARGE SCALE GENOMIC DNA]</scope>
    <source>
        <strain evidence="6 7">DSM 12335</strain>
    </source>
</reference>
<evidence type="ECO:0000256" key="4">
    <source>
        <dbReference type="SAM" id="MobiDB-lite"/>
    </source>
</evidence>
<feature type="region of interest" description="Disordered" evidence="4">
    <location>
        <begin position="26"/>
        <end position="101"/>
    </location>
</feature>
<keyword evidence="7" id="KW-1185">Reference proteome</keyword>
<evidence type="ECO:0000256" key="1">
    <source>
        <dbReference type="ARBA" id="ARBA00004196"/>
    </source>
</evidence>
<dbReference type="SUPFAM" id="SSF89392">
    <property type="entry name" value="Prokaryotic lipoproteins and lipoprotein localization factors"/>
    <property type="match status" value="1"/>
</dbReference>
<feature type="signal peptide" evidence="5">
    <location>
        <begin position="1"/>
        <end position="29"/>
    </location>
</feature>